<evidence type="ECO:0000256" key="3">
    <source>
        <dbReference type="ARBA" id="ARBA00012438"/>
    </source>
</evidence>
<dbReference type="SMART" id="SM00387">
    <property type="entry name" value="HATPase_c"/>
    <property type="match status" value="1"/>
</dbReference>
<dbReference type="Pfam" id="PF00072">
    <property type="entry name" value="Response_reg"/>
    <property type="match status" value="2"/>
</dbReference>
<keyword evidence="5 10" id="KW-0597">Phosphoprotein</keyword>
<evidence type="ECO:0000313" key="14">
    <source>
        <dbReference type="Proteomes" id="UP000284841"/>
    </source>
</evidence>
<dbReference type="PANTHER" id="PTHR45339">
    <property type="entry name" value="HYBRID SIGNAL TRANSDUCTION HISTIDINE KINASE J"/>
    <property type="match status" value="1"/>
</dbReference>
<evidence type="ECO:0000259" key="11">
    <source>
        <dbReference type="PROSITE" id="PS50109"/>
    </source>
</evidence>
<accession>A0A415DZG2</accession>
<dbReference type="OrthoDB" id="9804263at2"/>
<dbReference type="Pfam" id="PF00512">
    <property type="entry name" value="HisKA"/>
    <property type="match status" value="1"/>
</dbReference>
<feature type="domain" description="Response regulatory" evidence="12">
    <location>
        <begin position="528"/>
        <end position="648"/>
    </location>
</feature>
<keyword evidence="7" id="KW-0902">Two-component regulatory system</keyword>
<reference evidence="13 14" key="1">
    <citation type="submission" date="2018-08" db="EMBL/GenBank/DDBJ databases">
        <title>A genome reference for cultivated species of the human gut microbiota.</title>
        <authorList>
            <person name="Zou Y."/>
            <person name="Xue W."/>
            <person name="Luo G."/>
        </authorList>
    </citation>
    <scope>NUCLEOTIDE SEQUENCE [LARGE SCALE GENOMIC DNA]</scope>
    <source>
        <strain evidence="13 14">AM07-24</strain>
    </source>
</reference>
<dbReference type="SUPFAM" id="SSF52172">
    <property type="entry name" value="CheY-like"/>
    <property type="match status" value="2"/>
</dbReference>
<dbReference type="EC" id="2.7.13.3" evidence="3"/>
<dbReference type="Gene3D" id="1.10.287.130">
    <property type="match status" value="1"/>
</dbReference>
<feature type="domain" description="Histidine kinase" evidence="11">
    <location>
        <begin position="289"/>
        <end position="513"/>
    </location>
</feature>
<dbReference type="RefSeq" id="WP_118336271.1">
    <property type="nucleotide sequence ID" value="NZ_AP025567.1"/>
</dbReference>
<evidence type="ECO:0000256" key="7">
    <source>
        <dbReference type="ARBA" id="ARBA00023012"/>
    </source>
</evidence>
<feature type="domain" description="Response regulatory" evidence="12">
    <location>
        <begin position="671"/>
        <end position="792"/>
    </location>
</feature>
<dbReference type="SUPFAM" id="SSF55874">
    <property type="entry name" value="ATPase domain of HSP90 chaperone/DNA topoisomerase II/histidine kinase"/>
    <property type="match status" value="1"/>
</dbReference>
<evidence type="ECO:0000256" key="2">
    <source>
        <dbReference type="ARBA" id="ARBA00006402"/>
    </source>
</evidence>
<dbReference type="Gene3D" id="3.30.565.10">
    <property type="entry name" value="Histidine kinase-like ATPase, C-terminal domain"/>
    <property type="match status" value="1"/>
</dbReference>
<comment type="caution">
    <text evidence="13">The sequence shown here is derived from an EMBL/GenBank/DDBJ whole genome shotgun (WGS) entry which is preliminary data.</text>
</comment>
<dbReference type="PROSITE" id="PS50109">
    <property type="entry name" value="HIS_KIN"/>
    <property type="match status" value="1"/>
</dbReference>
<dbReference type="EMBL" id="QRMS01000004">
    <property type="protein sequence ID" value="RHJ86209.1"/>
    <property type="molecule type" value="Genomic_DNA"/>
</dbReference>
<dbReference type="InterPro" id="IPR011006">
    <property type="entry name" value="CheY-like_superfamily"/>
</dbReference>
<dbReference type="FunFam" id="3.30.565.10:FF:000010">
    <property type="entry name" value="Sensor histidine kinase RcsC"/>
    <property type="match status" value="1"/>
</dbReference>
<dbReference type="InterPro" id="IPR004358">
    <property type="entry name" value="Sig_transdc_His_kin-like_C"/>
</dbReference>
<organism evidence="13 14">
    <name type="scientific">Emergencia timonensis</name>
    <dbReference type="NCBI Taxonomy" id="1776384"/>
    <lineage>
        <taxon>Bacteria</taxon>
        <taxon>Bacillati</taxon>
        <taxon>Bacillota</taxon>
        <taxon>Clostridia</taxon>
        <taxon>Peptostreptococcales</taxon>
        <taxon>Anaerovoracaceae</taxon>
        <taxon>Emergencia</taxon>
    </lineage>
</organism>
<comment type="function">
    <text evidence="8">May play the central regulatory role in sporulation. It may be an element of the effector pathway responsible for the activation of sporulation genes in response to nutritional stress. Spo0A may act in concert with spo0H (a sigma factor) to control the expression of some genes that are critical to the sporulation process.</text>
</comment>
<keyword evidence="14" id="KW-1185">Reference proteome</keyword>
<evidence type="ECO:0000313" key="13">
    <source>
        <dbReference type="EMBL" id="RHJ86209.1"/>
    </source>
</evidence>
<dbReference type="GO" id="GO:0000155">
    <property type="term" value="F:phosphorelay sensor kinase activity"/>
    <property type="evidence" value="ECO:0007669"/>
    <property type="project" value="InterPro"/>
</dbReference>
<protein>
    <recommendedName>
        <fullName evidence="9">Circadian input-output histidine kinase CikA</fullName>
        <ecNumber evidence="3">2.7.13.3</ecNumber>
    </recommendedName>
    <alternativeName>
        <fullName evidence="4">Stage 0 sporulation protein A homolog</fullName>
    </alternativeName>
</protein>
<dbReference type="Pfam" id="PF02518">
    <property type="entry name" value="HATPase_c"/>
    <property type="match status" value="1"/>
</dbReference>
<dbReference type="PANTHER" id="PTHR45339:SF1">
    <property type="entry name" value="HYBRID SIGNAL TRANSDUCTION HISTIDINE KINASE J"/>
    <property type="match status" value="1"/>
</dbReference>
<dbReference type="STRING" id="1776384.GCA_900086585_01596"/>
<evidence type="ECO:0000256" key="8">
    <source>
        <dbReference type="ARBA" id="ARBA00024867"/>
    </source>
</evidence>
<feature type="modified residue" description="4-aspartylphosphate" evidence="10">
    <location>
        <position position="582"/>
    </location>
</feature>
<dbReference type="CDD" id="cd16922">
    <property type="entry name" value="HATPase_EvgS-ArcB-TorS-like"/>
    <property type="match status" value="1"/>
</dbReference>
<dbReference type="AlphaFoldDB" id="A0A415DZG2"/>
<dbReference type="InterPro" id="IPR005467">
    <property type="entry name" value="His_kinase_dom"/>
</dbReference>
<proteinExistence type="inferred from homology"/>
<evidence type="ECO:0000256" key="9">
    <source>
        <dbReference type="ARBA" id="ARBA00074306"/>
    </source>
</evidence>
<dbReference type="InterPro" id="IPR036097">
    <property type="entry name" value="HisK_dim/P_sf"/>
</dbReference>
<dbReference type="PROSITE" id="PS50110">
    <property type="entry name" value="RESPONSE_REGULATORY"/>
    <property type="match status" value="2"/>
</dbReference>
<evidence type="ECO:0000256" key="10">
    <source>
        <dbReference type="PROSITE-ProRule" id="PRU00169"/>
    </source>
</evidence>
<dbReference type="InterPro" id="IPR036890">
    <property type="entry name" value="HATPase_C_sf"/>
</dbReference>
<evidence type="ECO:0000256" key="5">
    <source>
        <dbReference type="ARBA" id="ARBA00022553"/>
    </source>
</evidence>
<comment type="similarity">
    <text evidence="2">In the N-terminal section; belongs to the phytochrome family.</text>
</comment>
<dbReference type="Gene3D" id="3.40.50.2300">
    <property type="match status" value="2"/>
</dbReference>
<dbReference type="PRINTS" id="PR00344">
    <property type="entry name" value="BCTRLSENSOR"/>
</dbReference>
<gene>
    <name evidence="13" type="ORF">DW099_15040</name>
</gene>
<name>A0A415DZG2_9FIRM</name>
<evidence type="ECO:0000259" key="12">
    <source>
        <dbReference type="PROSITE" id="PS50110"/>
    </source>
</evidence>
<sequence>MKLTNLQGAELINVLKSTMGSLWLITLESQEVEILQNVMIPELTGRVMDYKELIAIYLQEYVYPSDKEKWQACMSLSALKEMCQSACREKVFEMRFRNQSFGFEWHQAFLHVFEDESGKPDRILLSSRYINEFKRGEIIAKAVETEYDYVNYIDADTNSYVMYASNVQSGTPMPPITSNDYEMEVRTYNRIYVPAEQQEELTEKMMLANILPIIEEKGECIIYGNMLEDGVLKDKKMRYSYFDRENSILVMTRTDITEIKEEKRQKQLLQDALNAASAANKAKSEFLSRMSHDIRTPMNAIIGMTAIAGAHIEEQDRVADCLAKITSSSRLLLGLINEVLDMAKVESGNIVLAEEKIDMAGMTQSIINMIQPMIDRKKQFFEAHIEDVKDEMVIGDLQRLQQVLLNLLSNATKYTPEGGHILFEIKEKPSMQRGMGCYEFSVSDDGIGMTQDFLERIFEPFERADDEAIRSIPGTGLGMAISKNIVEMLDGTIQVESTYGKGSKFTATFCLRLQEQPEWNTASLAGLPILVVDDDEIVCVDVCERLEKMGMDGEYTLCGRDAVEKVVSAHYKGRDYFAVIIDLRMPGMDGIETTRRIRAQVGKEVPIIMISAYDWSEFEDEAVKAGVNDFIVKPLFQSRLVYKLNQLVSKQSEPISKGFNSLPQGEYGGKRILLAEDNALNREIATELLSAVNLDVEVAENGQIAVNMVQEKPEDYYDLIFMDMQMPVMDGCDAVRNIRGLNRKDVKRMPIIAMTANAFSDDVEKTKAAGMNEHLSKPIDMEVLSQTLAKWLL</sequence>
<keyword evidence="6" id="KW-0418">Kinase</keyword>
<keyword evidence="6" id="KW-0808">Transferase</keyword>
<dbReference type="CDD" id="cd00082">
    <property type="entry name" value="HisKA"/>
    <property type="match status" value="1"/>
</dbReference>
<dbReference type="InterPro" id="IPR001789">
    <property type="entry name" value="Sig_transdc_resp-reg_receiver"/>
</dbReference>
<dbReference type="SUPFAM" id="SSF47384">
    <property type="entry name" value="Homodimeric domain of signal transducing histidine kinase"/>
    <property type="match status" value="1"/>
</dbReference>
<dbReference type="CDD" id="cd17546">
    <property type="entry name" value="REC_hyHK_CKI1_RcsC-like"/>
    <property type="match status" value="2"/>
</dbReference>
<dbReference type="SMART" id="SM00388">
    <property type="entry name" value="HisKA"/>
    <property type="match status" value="1"/>
</dbReference>
<dbReference type="Proteomes" id="UP000284841">
    <property type="component" value="Unassembled WGS sequence"/>
</dbReference>
<evidence type="ECO:0000256" key="1">
    <source>
        <dbReference type="ARBA" id="ARBA00000085"/>
    </source>
</evidence>
<dbReference type="SMART" id="SM00448">
    <property type="entry name" value="REC"/>
    <property type="match status" value="2"/>
</dbReference>
<comment type="catalytic activity">
    <reaction evidence="1">
        <text>ATP + protein L-histidine = ADP + protein N-phospho-L-histidine.</text>
        <dbReference type="EC" id="2.7.13.3"/>
    </reaction>
</comment>
<feature type="modified residue" description="4-aspartylphosphate" evidence="10">
    <location>
        <position position="723"/>
    </location>
</feature>
<dbReference type="InterPro" id="IPR003594">
    <property type="entry name" value="HATPase_dom"/>
</dbReference>
<evidence type="ECO:0000256" key="4">
    <source>
        <dbReference type="ARBA" id="ARBA00018672"/>
    </source>
</evidence>
<dbReference type="InterPro" id="IPR003661">
    <property type="entry name" value="HisK_dim/P_dom"/>
</dbReference>
<evidence type="ECO:0000256" key="6">
    <source>
        <dbReference type="ARBA" id="ARBA00022777"/>
    </source>
</evidence>